<dbReference type="Gene3D" id="3.30.1600.10">
    <property type="entry name" value="SIR2/SIRT2 'Small Domain"/>
    <property type="match status" value="1"/>
</dbReference>
<dbReference type="GO" id="GO:0017136">
    <property type="term" value="F:histone deacetylase activity, NAD-dependent"/>
    <property type="evidence" value="ECO:0007669"/>
    <property type="project" value="TreeGrafter"/>
</dbReference>
<feature type="binding site" evidence="8">
    <location>
        <position position="233"/>
    </location>
    <ligand>
        <name>Zn(2+)</name>
        <dbReference type="ChEBI" id="CHEBI:29105"/>
    </ligand>
</feature>
<name>A0AAW1CP10_9HEMI</name>
<keyword evidence="2" id="KW-0808">Transferase</keyword>
<dbReference type="PROSITE" id="PS50305">
    <property type="entry name" value="SIRTUIN"/>
    <property type="match status" value="1"/>
</dbReference>
<evidence type="ECO:0000256" key="2">
    <source>
        <dbReference type="ARBA" id="ARBA00022679"/>
    </source>
</evidence>
<dbReference type="SUPFAM" id="SSF52467">
    <property type="entry name" value="DHS-like NAD/FAD-binding domain"/>
    <property type="match status" value="1"/>
</dbReference>
<dbReference type="Pfam" id="PF02146">
    <property type="entry name" value="SIR2"/>
    <property type="match status" value="1"/>
</dbReference>
<evidence type="ECO:0000256" key="1">
    <source>
        <dbReference type="ARBA" id="ARBA00001947"/>
    </source>
</evidence>
<dbReference type="PANTHER" id="PTHR11085">
    <property type="entry name" value="NAD-DEPENDENT PROTEIN DEACYLASE SIRTUIN-5, MITOCHONDRIAL-RELATED"/>
    <property type="match status" value="1"/>
</dbReference>
<feature type="binding site" evidence="8">
    <location>
        <position position="209"/>
    </location>
    <ligand>
        <name>Zn(2+)</name>
        <dbReference type="ChEBI" id="CHEBI:29105"/>
    </ligand>
</feature>
<dbReference type="CDD" id="cd01408">
    <property type="entry name" value="SIRT1"/>
    <property type="match status" value="1"/>
</dbReference>
<dbReference type="AlphaFoldDB" id="A0AAW1CP10"/>
<organism evidence="11 12">
    <name type="scientific">Rhynocoris fuscipes</name>
    <dbReference type="NCBI Taxonomy" id="488301"/>
    <lineage>
        <taxon>Eukaryota</taxon>
        <taxon>Metazoa</taxon>
        <taxon>Ecdysozoa</taxon>
        <taxon>Arthropoda</taxon>
        <taxon>Hexapoda</taxon>
        <taxon>Insecta</taxon>
        <taxon>Pterygota</taxon>
        <taxon>Neoptera</taxon>
        <taxon>Paraneoptera</taxon>
        <taxon>Hemiptera</taxon>
        <taxon>Heteroptera</taxon>
        <taxon>Panheteroptera</taxon>
        <taxon>Cimicomorpha</taxon>
        <taxon>Reduviidae</taxon>
        <taxon>Harpactorinae</taxon>
        <taxon>Harpactorini</taxon>
        <taxon>Rhynocoris</taxon>
    </lineage>
</organism>
<dbReference type="InterPro" id="IPR026591">
    <property type="entry name" value="Sirtuin_cat_small_dom_sf"/>
</dbReference>
<gene>
    <name evidence="11" type="ORF">O3M35_004108</name>
</gene>
<evidence type="ECO:0000256" key="4">
    <source>
        <dbReference type="ARBA" id="ARBA00022833"/>
    </source>
</evidence>
<evidence type="ECO:0000256" key="6">
    <source>
        <dbReference type="ARBA" id="ARBA00048378"/>
    </source>
</evidence>
<evidence type="ECO:0000259" key="10">
    <source>
        <dbReference type="PROSITE" id="PS50305"/>
    </source>
</evidence>
<comment type="caution">
    <text evidence="11">The sequence shown here is derived from an EMBL/GenBank/DDBJ whole genome shotgun (WGS) entry which is preliminary data.</text>
</comment>
<protein>
    <recommendedName>
        <fullName evidence="10">Deacetylase sirtuin-type domain-containing protein</fullName>
    </recommendedName>
</protein>
<dbReference type="GO" id="GO:0046872">
    <property type="term" value="F:metal ion binding"/>
    <property type="evidence" value="ECO:0007669"/>
    <property type="project" value="UniProtKB-KW"/>
</dbReference>
<dbReference type="PANTHER" id="PTHR11085:SF6">
    <property type="entry name" value="NAD-DEPENDENT PROTEIN DEACETYLASE SIRTUIN-2"/>
    <property type="match status" value="1"/>
</dbReference>
<keyword evidence="4 8" id="KW-0862">Zinc</keyword>
<feature type="compositionally biased region" description="Basic and acidic residues" evidence="9">
    <location>
        <begin position="32"/>
        <end position="43"/>
    </location>
</feature>
<feature type="active site" description="Proton acceptor" evidence="8">
    <location>
        <position position="201"/>
    </location>
</feature>
<feature type="compositionally biased region" description="Basic and acidic residues" evidence="9">
    <location>
        <begin position="1"/>
        <end position="13"/>
    </location>
</feature>
<feature type="binding site" evidence="8">
    <location>
        <position position="212"/>
    </location>
    <ligand>
        <name>Zn(2+)</name>
        <dbReference type="ChEBI" id="CHEBI:29105"/>
    </ligand>
</feature>
<evidence type="ECO:0000256" key="3">
    <source>
        <dbReference type="ARBA" id="ARBA00022723"/>
    </source>
</evidence>
<feature type="binding site" evidence="8">
    <location>
        <position position="236"/>
    </location>
    <ligand>
        <name>Zn(2+)</name>
        <dbReference type="ChEBI" id="CHEBI:29105"/>
    </ligand>
</feature>
<comment type="catalytic activity">
    <reaction evidence="6">
        <text>N(6)-hexadecanoyl-L-lysyl-[protein] + NAD(+) + H2O = 2''-O-hexadecanoyl-ADP-D-ribose + nicotinamide + L-lysyl-[protein]</text>
        <dbReference type="Rhea" id="RHEA:70563"/>
        <dbReference type="Rhea" id="RHEA-COMP:9752"/>
        <dbReference type="Rhea" id="RHEA-COMP:14175"/>
        <dbReference type="ChEBI" id="CHEBI:15377"/>
        <dbReference type="ChEBI" id="CHEBI:17154"/>
        <dbReference type="ChEBI" id="CHEBI:29969"/>
        <dbReference type="ChEBI" id="CHEBI:57540"/>
        <dbReference type="ChEBI" id="CHEBI:138936"/>
        <dbReference type="ChEBI" id="CHEBI:189673"/>
    </reaction>
    <physiologicalReaction direction="left-to-right" evidence="6">
        <dbReference type="Rhea" id="RHEA:70564"/>
    </physiologicalReaction>
</comment>
<comment type="catalytic activity">
    <reaction evidence="7">
        <text>N(6)-tetradecanoyl-L-lysyl-[protein] + NAD(+) + H2O = 2''-O-tetradecanoyl-ADP-D-ribose + nicotinamide + L-lysyl-[protein]</text>
        <dbReference type="Rhea" id="RHEA:70567"/>
        <dbReference type="Rhea" id="RHEA-COMP:9752"/>
        <dbReference type="Rhea" id="RHEA-COMP:15437"/>
        <dbReference type="ChEBI" id="CHEBI:15377"/>
        <dbReference type="ChEBI" id="CHEBI:17154"/>
        <dbReference type="ChEBI" id="CHEBI:29969"/>
        <dbReference type="ChEBI" id="CHEBI:57540"/>
        <dbReference type="ChEBI" id="CHEBI:141129"/>
        <dbReference type="ChEBI" id="CHEBI:189674"/>
    </reaction>
    <physiologicalReaction direction="left-to-right" evidence="7">
        <dbReference type="Rhea" id="RHEA:70568"/>
    </physiologicalReaction>
</comment>
<dbReference type="Gene3D" id="3.40.50.1220">
    <property type="entry name" value="TPP-binding domain"/>
    <property type="match status" value="1"/>
</dbReference>
<dbReference type="GO" id="GO:0070403">
    <property type="term" value="F:NAD+ binding"/>
    <property type="evidence" value="ECO:0007669"/>
    <property type="project" value="InterPro"/>
</dbReference>
<reference evidence="11 12" key="1">
    <citation type="submission" date="2022-12" db="EMBL/GenBank/DDBJ databases">
        <title>Chromosome-level genome assembly of true bugs.</title>
        <authorList>
            <person name="Ma L."/>
            <person name="Li H."/>
        </authorList>
    </citation>
    <scope>NUCLEOTIDE SEQUENCE [LARGE SCALE GENOMIC DNA]</scope>
    <source>
        <strain evidence="11">Lab_2022b</strain>
    </source>
</reference>
<feature type="region of interest" description="Disordered" evidence="9">
    <location>
        <begin position="1"/>
        <end position="45"/>
    </location>
</feature>
<dbReference type="InterPro" id="IPR003000">
    <property type="entry name" value="Sirtuin"/>
</dbReference>
<keyword evidence="3 8" id="KW-0479">Metal-binding</keyword>
<feature type="domain" description="Deacetylase sirtuin-type" evidence="10">
    <location>
        <begin position="71"/>
        <end position="338"/>
    </location>
</feature>
<dbReference type="InterPro" id="IPR050134">
    <property type="entry name" value="NAD-dep_sirtuin_deacylases"/>
</dbReference>
<dbReference type="InterPro" id="IPR029035">
    <property type="entry name" value="DHS-like_NAD/FAD-binding_dom"/>
</dbReference>
<dbReference type="Proteomes" id="UP001461498">
    <property type="component" value="Unassembled WGS sequence"/>
</dbReference>
<accession>A0AAW1CP10</accession>
<evidence type="ECO:0000256" key="9">
    <source>
        <dbReference type="SAM" id="MobiDB-lite"/>
    </source>
</evidence>
<comment type="cofactor">
    <cofactor evidence="1">
        <name>Zn(2+)</name>
        <dbReference type="ChEBI" id="CHEBI:29105"/>
    </cofactor>
</comment>
<sequence length="349" mass="39643">MNELPKMSERNENNDNLSSSSSDSDDAEESDDRQGTSLKDKFENLTSRSSENSALSYLMSMLRIKPAQEFVESERLTYEMVIEKIKKNEIKNVITVVGAGISTAAGIPDFRSPGSGLYDNLQKYNLPYPQAIFELDYFVKHPEPFFHLAKELLPEKLKPTKAHYFIKLLQDKGILLRHYTQNIDNLERIAGISEEKLIEAHGTFYTSHCLNCNKSYKLDWLKDAISTSDIPKCVDCKELVKPDIIFFGEALPMKFFKSLNSDFRKCDLLIVMGSSLIVEPFASIITRTERNCPRIVINKHAVGGKHGLRFDQEGTRDFFLEGTCDDGCQKLAEELGWNSDLEELIKSAE</sequence>
<evidence type="ECO:0000256" key="8">
    <source>
        <dbReference type="PROSITE-ProRule" id="PRU00236"/>
    </source>
</evidence>
<dbReference type="GO" id="GO:0005634">
    <property type="term" value="C:nucleus"/>
    <property type="evidence" value="ECO:0007669"/>
    <property type="project" value="TreeGrafter"/>
</dbReference>
<evidence type="ECO:0000313" key="11">
    <source>
        <dbReference type="EMBL" id="KAK9498252.1"/>
    </source>
</evidence>
<evidence type="ECO:0000256" key="5">
    <source>
        <dbReference type="ARBA" id="ARBA00023027"/>
    </source>
</evidence>
<keyword evidence="12" id="KW-1185">Reference proteome</keyword>
<dbReference type="InterPro" id="IPR026590">
    <property type="entry name" value="Ssirtuin_cat_dom"/>
</dbReference>
<proteinExistence type="predicted"/>
<evidence type="ECO:0000313" key="12">
    <source>
        <dbReference type="Proteomes" id="UP001461498"/>
    </source>
</evidence>
<evidence type="ECO:0000256" key="7">
    <source>
        <dbReference type="ARBA" id="ARBA00048905"/>
    </source>
</evidence>
<keyword evidence="5" id="KW-0520">NAD</keyword>
<dbReference type="EMBL" id="JAPXFL010000013">
    <property type="protein sequence ID" value="KAK9498252.1"/>
    <property type="molecule type" value="Genomic_DNA"/>
</dbReference>